<accession>A0A8F3ENJ4</accession>
<protein>
    <submittedName>
        <fullName evidence="1">Uncharacterized protein</fullName>
    </submittedName>
</protein>
<proteinExistence type="predicted"/>
<evidence type="ECO:0000313" key="1">
    <source>
        <dbReference type="EMBL" id="QWY91776.1"/>
    </source>
</evidence>
<organism evidence="1">
    <name type="scientific">Aeromonas salmonicida subsp. salmonicida</name>
    <dbReference type="NCBI Taxonomy" id="29491"/>
    <lineage>
        <taxon>Bacteria</taxon>
        <taxon>Pseudomonadati</taxon>
        <taxon>Pseudomonadota</taxon>
        <taxon>Gammaproteobacteria</taxon>
        <taxon>Aeromonadales</taxon>
        <taxon>Aeromonadaceae</taxon>
        <taxon>Aeromonas</taxon>
    </lineage>
</organism>
<name>A0A8F3ENJ4_AERSS</name>
<dbReference type="EMBL" id="MW218448">
    <property type="protein sequence ID" value="QWY91776.1"/>
    <property type="molecule type" value="Genomic_DNA"/>
</dbReference>
<reference evidence="1" key="1">
    <citation type="journal article" date="2021" name="FEMS Microbiol. Lett.">
        <title>AsaGEI2d: a new variant of a genomic island identified in a group of Aeromonas salmonicida subsp. salmonicida isolated from France, which bears the pAsa7 plasmid.</title>
        <authorList>
            <person name="Vincent A.T."/>
            <person name="Intertaglia L."/>
            <person name="Loyer V."/>
            <person name="Paquet V.E."/>
            <person name="Adouane E."/>
            <person name="Martin P."/>
            <person name="Berard C."/>
            <person name="Lami R."/>
            <person name="Charette S.J."/>
        </authorList>
    </citation>
    <scope>NUCLEOTIDE SEQUENCE</scope>
    <source>
        <strain evidence="1">BBCC2887</strain>
    </source>
</reference>
<dbReference type="AlphaFoldDB" id="A0A8F3ENJ4"/>
<sequence length="37" mass="3775">MLTGSNKQAALDCSLHQIAQPKASQPAGLSVSTNHIG</sequence>